<sequence length="167" mass="18049">MMRISARWQRNLIGVVVVACVVAAYTVIDFGPSWSAYRNTQTPQLVVPAGESGTADGQTWRLESIRHQNRSPYSFGPPLPDGTVLTVIVVDWSGTPLPGVCTAVLTDGERRWDAERVGGFSPIPTEGMKSLCDAPGRIQFGFVLPSDAVPTALDVTHGDEITVRLLL</sequence>
<evidence type="ECO:0000313" key="1">
    <source>
        <dbReference type="EMBL" id="MDN4519024.1"/>
    </source>
</evidence>
<reference evidence="1" key="1">
    <citation type="submission" date="2023-07" db="EMBL/GenBank/DDBJ databases">
        <title>Degradation of tert-butanol by M. austroafricanum TBA100.</title>
        <authorList>
            <person name="Helbich S."/>
            <person name="Vainshtein Y."/>
        </authorList>
    </citation>
    <scope>NUCLEOTIDE SEQUENCE</scope>
    <source>
        <strain evidence="1">TBA100</strain>
    </source>
</reference>
<dbReference type="RefSeq" id="WP_208672833.1">
    <property type="nucleotide sequence ID" value="NZ_CP070380.1"/>
</dbReference>
<name>A0ABT8HE31_MYCAO</name>
<accession>A0ABT8HE31</accession>
<evidence type="ECO:0008006" key="3">
    <source>
        <dbReference type="Google" id="ProtNLM"/>
    </source>
</evidence>
<gene>
    <name evidence="1" type="ORF">QYF68_14485</name>
</gene>
<dbReference type="Proteomes" id="UP001172687">
    <property type="component" value="Unassembled WGS sequence"/>
</dbReference>
<organism evidence="1 2">
    <name type="scientific">Mycolicibacterium austroafricanum</name>
    <name type="common">Mycobacterium austroafricanum</name>
    <dbReference type="NCBI Taxonomy" id="39687"/>
    <lineage>
        <taxon>Bacteria</taxon>
        <taxon>Bacillati</taxon>
        <taxon>Actinomycetota</taxon>
        <taxon>Actinomycetes</taxon>
        <taxon>Mycobacteriales</taxon>
        <taxon>Mycobacteriaceae</taxon>
        <taxon>Mycolicibacterium</taxon>
    </lineage>
</organism>
<keyword evidence="2" id="KW-1185">Reference proteome</keyword>
<evidence type="ECO:0000313" key="2">
    <source>
        <dbReference type="Proteomes" id="UP001172687"/>
    </source>
</evidence>
<protein>
    <recommendedName>
        <fullName evidence="3">DUF4352 domain-containing protein</fullName>
    </recommendedName>
</protein>
<comment type="caution">
    <text evidence="1">The sequence shown here is derived from an EMBL/GenBank/DDBJ whole genome shotgun (WGS) entry which is preliminary data.</text>
</comment>
<dbReference type="EMBL" id="JAUHTC010000049">
    <property type="protein sequence ID" value="MDN4519024.1"/>
    <property type="molecule type" value="Genomic_DNA"/>
</dbReference>
<proteinExistence type="predicted"/>